<feature type="region of interest" description="Disordered" evidence="1">
    <location>
        <begin position="317"/>
        <end position="379"/>
    </location>
</feature>
<evidence type="ECO:0000256" key="1">
    <source>
        <dbReference type="SAM" id="MobiDB-lite"/>
    </source>
</evidence>
<protein>
    <submittedName>
        <fullName evidence="2">Uncharacterized protein</fullName>
    </submittedName>
</protein>
<organism evidence="2">
    <name type="scientific">Aureobasidium pullulans</name>
    <name type="common">Black yeast</name>
    <name type="synonym">Pullularia pullulans</name>
    <dbReference type="NCBI Taxonomy" id="5580"/>
    <lineage>
        <taxon>Eukaryota</taxon>
        <taxon>Fungi</taxon>
        <taxon>Dikarya</taxon>
        <taxon>Ascomycota</taxon>
        <taxon>Pezizomycotina</taxon>
        <taxon>Dothideomycetes</taxon>
        <taxon>Dothideomycetidae</taxon>
        <taxon>Dothideales</taxon>
        <taxon>Saccotheciaceae</taxon>
        <taxon>Aureobasidium</taxon>
    </lineage>
</organism>
<accession>A0A4S9D2I9</accession>
<feature type="compositionally biased region" description="Acidic residues" evidence="1">
    <location>
        <begin position="349"/>
        <end position="367"/>
    </location>
</feature>
<comment type="caution">
    <text evidence="2">The sequence shown here is derived from an EMBL/GenBank/DDBJ whole genome shotgun (WGS) entry which is preliminary data.</text>
</comment>
<evidence type="ECO:0000313" key="2">
    <source>
        <dbReference type="EMBL" id="THX14166.1"/>
    </source>
</evidence>
<reference evidence="2" key="1">
    <citation type="submission" date="2018-10" db="EMBL/GenBank/DDBJ databases">
        <title>Fifty Aureobasidium pullulans genomes reveal a recombining polyextremotolerant generalist.</title>
        <authorList>
            <person name="Gostincar C."/>
            <person name="Turk M."/>
            <person name="Zajc J."/>
            <person name="Gunde-Cimerman N."/>
        </authorList>
    </citation>
    <scope>NUCLEOTIDE SEQUENCE [LARGE SCALE GENOMIC DNA]</scope>
    <source>
        <strain evidence="2">EXF-10085</strain>
    </source>
</reference>
<name>A0A4S9D2I9_AURPU</name>
<proteinExistence type="predicted"/>
<sequence length="394" mass="44512">MDAASPAHRVGGRLALSDPTVKKIAQASSSHNYFDELPKLQGEDDWHKWSDALQDAALTAGADAILNGESTHPLSLDDKQCTTAEWNDNIKRTAVWRRRNESLLKAMRNTMDSDADIDMFGPLNAHEAYIGLKSRYYVSDNQKALDLYSGDLLVEEIGLNNSPRTIADDFQAAFDQYNNSFAHHELQRLPENFLKLEFLNSLDTVYADWIKALLKEHDVLGLDQGPTVTFHELVDLIIVERDRLLQAQKNASAYTSASRQSAKRNISQVVEDSHAAQRLTCSLPHHQNYKYTHTSQECYTQNPRLRPDGWKLKPKDKKYLAKHPQIESYQQSDPRCDGNKSSSQRGDAESEALSDDESDNPEEDDNLIIDKSDTPDVGESEVVQYALQHARNQE</sequence>
<gene>
    <name evidence="2" type="ORF">D6D13_03109</name>
</gene>
<dbReference type="EMBL" id="QZAS01000008">
    <property type="protein sequence ID" value="THX14166.1"/>
    <property type="molecule type" value="Genomic_DNA"/>
</dbReference>
<feature type="compositionally biased region" description="Polar residues" evidence="1">
    <location>
        <begin position="327"/>
        <end position="345"/>
    </location>
</feature>
<dbReference type="AlphaFoldDB" id="A0A4S9D2I9"/>